<evidence type="ECO:0000256" key="3">
    <source>
        <dbReference type="ARBA" id="ARBA00022448"/>
    </source>
</evidence>
<evidence type="ECO:0000256" key="1">
    <source>
        <dbReference type="ARBA" id="ARBA00004651"/>
    </source>
</evidence>
<dbReference type="Gene3D" id="1.10.3470.10">
    <property type="entry name" value="ABC transporter involved in vitamin B12 uptake, BtuC"/>
    <property type="match status" value="2"/>
</dbReference>
<organism evidence="9 10">
    <name type="scientific">Plastoroseomonas hellenica</name>
    <dbReference type="NCBI Taxonomy" id="2687306"/>
    <lineage>
        <taxon>Bacteria</taxon>
        <taxon>Pseudomonadati</taxon>
        <taxon>Pseudomonadota</taxon>
        <taxon>Alphaproteobacteria</taxon>
        <taxon>Acetobacterales</taxon>
        <taxon>Acetobacteraceae</taxon>
        <taxon>Plastoroseomonas</taxon>
    </lineage>
</organism>
<feature type="transmembrane region" description="Helical" evidence="8">
    <location>
        <begin position="289"/>
        <end position="310"/>
    </location>
</feature>
<keyword evidence="7 8" id="KW-0472">Membrane</keyword>
<keyword evidence="3" id="KW-0813">Transport</keyword>
<feature type="transmembrane region" description="Helical" evidence="8">
    <location>
        <begin position="400"/>
        <end position="422"/>
    </location>
</feature>
<gene>
    <name evidence="9" type="primary">fhuB</name>
    <name evidence="9" type="ORF">GXW71_24805</name>
</gene>
<dbReference type="Proteomes" id="UP001196870">
    <property type="component" value="Unassembled WGS sequence"/>
</dbReference>
<dbReference type="InterPro" id="IPR037294">
    <property type="entry name" value="ABC_BtuC-like"/>
</dbReference>
<keyword evidence="10" id="KW-1185">Reference proteome</keyword>
<feature type="transmembrane region" description="Helical" evidence="8">
    <location>
        <begin position="644"/>
        <end position="667"/>
    </location>
</feature>
<feature type="transmembrane region" description="Helical" evidence="8">
    <location>
        <begin position="102"/>
        <end position="125"/>
    </location>
</feature>
<sequence length="669" mass="69299">MSELRLSGPPLVGPRSASRVGWIIGALLLAAALLAWRELAGRLPPALWWQAAFAPVEEDLRQVVVHYAMLPRSAVAILAGAALALAGILLQQVLRNPMAEPATLGVSAGASLALTGATLFLPGLLVLGREPVAFAGGVAALVLVLALSWRQGFAPLQVILAGMVVSLACGALSAVLVQFHHDMLLGLFIWGAGTLDQRGWDSAQLLLTRLAAATLLAWLLLRPLRLLELDEEVAASLGARVAITRLAGLGVAVLLAASVVSAVGLISFLGLATPALARLLGLRSFKSRLLWGPLLGAGLLWLTDQVVLLIPTGYRSLSTGAMVGFLGAPLLIWLLPRLPASPTPILARPQVPGRHGRPWLLLLGLLLLLLTLVWLALAIGQDAEGWHWASGPAFEALLAWRAPRVAAALACGLLLAQAGTLMQRMTGNPMAAPEVLGITSGAALGVIALIFTVTGTTRWTQMAAGAAGAFVVLAIMLALGRKSGFAPNRLILAGIALTALLGTMTGLVMASGDPRAVALLTWMAGSTYAVSASEGTVLFILAAISLLLVPVLARWLDILPLGPTAARVLGLPLTLARLCLLLLTAAMTSVATLVVGPLSFVGLLAPQIARMVGLGRALHQMLGAALLGAIILVLADWVGRNAAFPFQIAAGLLATAIGGPALLWLLVRR</sequence>
<evidence type="ECO:0000313" key="10">
    <source>
        <dbReference type="Proteomes" id="UP001196870"/>
    </source>
</evidence>
<dbReference type="SUPFAM" id="SSF81345">
    <property type="entry name" value="ABC transporter involved in vitamin B12 uptake, BtuC"/>
    <property type="match status" value="2"/>
</dbReference>
<feature type="transmembrane region" description="Helical" evidence="8">
    <location>
        <begin position="617"/>
        <end position="638"/>
    </location>
</feature>
<dbReference type="EMBL" id="JAAGBB010000037">
    <property type="protein sequence ID" value="MBR0667600.1"/>
    <property type="molecule type" value="Genomic_DNA"/>
</dbReference>
<dbReference type="NCBIfam" id="NF007866">
    <property type="entry name" value="PRK10577.1-2"/>
    <property type="match status" value="1"/>
</dbReference>
<feature type="transmembrane region" description="Helical" evidence="8">
    <location>
        <begin position="459"/>
        <end position="479"/>
    </location>
</feature>
<feature type="transmembrane region" description="Helical" evidence="8">
    <location>
        <begin position="316"/>
        <end position="338"/>
    </location>
</feature>
<feature type="transmembrane region" description="Helical" evidence="8">
    <location>
        <begin position="20"/>
        <end position="39"/>
    </location>
</feature>
<dbReference type="PANTHER" id="PTHR30472">
    <property type="entry name" value="FERRIC ENTEROBACTIN TRANSPORT SYSTEM PERMEASE PROTEIN"/>
    <property type="match status" value="1"/>
</dbReference>
<dbReference type="InterPro" id="IPR000522">
    <property type="entry name" value="ABC_transptr_permease_BtuC"/>
</dbReference>
<feature type="transmembrane region" description="Helical" evidence="8">
    <location>
        <begin position="156"/>
        <end position="179"/>
    </location>
</feature>
<feature type="transmembrane region" description="Helical" evidence="8">
    <location>
        <begin position="537"/>
        <end position="555"/>
    </location>
</feature>
<protein>
    <submittedName>
        <fullName evidence="9">Fe(3+)-hydroxamate ABC transporter permease FhuB</fullName>
    </submittedName>
</protein>
<feature type="transmembrane region" description="Helical" evidence="8">
    <location>
        <begin position="575"/>
        <end position="605"/>
    </location>
</feature>
<keyword evidence="4" id="KW-1003">Cell membrane</keyword>
<accession>A0ABS5F4X8</accession>
<keyword evidence="6 8" id="KW-1133">Transmembrane helix</keyword>
<dbReference type="Pfam" id="PF01032">
    <property type="entry name" value="FecCD"/>
    <property type="match status" value="2"/>
</dbReference>
<dbReference type="CDD" id="cd06550">
    <property type="entry name" value="TM_ABC_iron-siderophores_like"/>
    <property type="match status" value="2"/>
</dbReference>
<evidence type="ECO:0000256" key="4">
    <source>
        <dbReference type="ARBA" id="ARBA00022475"/>
    </source>
</evidence>
<comment type="caution">
    <text evidence="9">The sequence shown here is derived from an EMBL/GenBank/DDBJ whole genome shotgun (WGS) entry which is preliminary data.</text>
</comment>
<feature type="transmembrane region" description="Helical" evidence="8">
    <location>
        <begin position="69"/>
        <end position="90"/>
    </location>
</feature>
<feature type="transmembrane region" description="Helical" evidence="8">
    <location>
        <begin position="491"/>
        <end position="510"/>
    </location>
</feature>
<comment type="similarity">
    <text evidence="2">Belongs to the binding-protein-dependent transport system permease family. FecCD subfamily.</text>
</comment>
<evidence type="ECO:0000256" key="8">
    <source>
        <dbReference type="SAM" id="Phobius"/>
    </source>
</evidence>
<reference evidence="10" key="1">
    <citation type="journal article" date="2021" name="Syst. Appl. Microbiol.">
        <title>Roseomonas hellenica sp. nov., isolated from roots of wild-growing Alkanna tinctoria.</title>
        <authorList>
            <person name="Rat A."/>
            <person name="Naranjo H.D."/>
            <person name="Lebbe L."/>
            <person name="Cnockaert M."/>
            <person name="Krigas N."/>
            <person name="Grigoriadou K."/>
            <person name="Maloupa E."/>
            <person name="Willems A."/>
        </authorList>
    </citation>
    <scope>NUCLEOTIDE SEQUENCE [LARGE SCALE GENOMIC DNA]</scope>
    <source>
        <strain evidence="10">LMG 31523</strain>
    </source>
</reference>
<evidence type="ECO:0000256" key="7">
    <source>
        <dbReference type="ARBA" id="ARBA00023136"/>
    </source>
</evidence>
<feature type="transmembrane region" description="Helical" evidence="8">
    <location>
        <begin position="434"/>
        <end position="453"/>
    </location>
</feature>
<dbReference type="RefSeq" id="WP_367617365.1">
    <property type="nucleotide sequence ID" value="NZ_JAAGBB010000037.1"/>
</dbReference>
<comment type="subcellular location">
    <subcellularLocation>
        <location evidence="1">Cell membrane</location>
        <topology evidence="1">Multi-pass membrane protein</topology>
    </subcellularLocation>
</comment>
<dbReference type="PANTHER" id="PTHR30472:SF37">
    <property type="entry name" value="FE(3+) DICITRATE TRANSPORT SYSTEM PERMEASE PROTEIN FECD-RELATED"/>
    <property type="match status" value="1"/>
</dbReference>
<feature type="transmembrane region" description="Helical" evidence="8">
    <location>
        <begin position="359"/>
        <end position="380"/>
    </location>
</feature>
<evidence type="ECO:0000256" key="5">
    <source>
        <dbReference type="ARBA" id="ARBA00022692"/>
    </source>
</evidence>
<evidence type="ECO:0000256" key="6">
    <source>
        <dbReference type="ARBA" id="ARBA00022989"/>
    </source>
</evidence>
<keyword evidence="5 8" id="KW-0812">Transmembrane</keyword>
<evidence type="ECO:0000256" key="2">
    <source>
        <dbReference type="ARBA" id="ARBA00007935"/>
    </source>
</evidence>
<name>A0ABS5F4X8_9PROT</name>
<feature type="transmembrane region" description="Helical" evidence="8">
    <location>
        <begin position="131"/>
        <end position="149"/>
    </location>
</feature>
<proteinExistence type="inferred from homology"/>
<evidence type="ECO:0000313" key="9">
    <source>
        <dbReference type="EMBL" id="MBR0667600.1"/>
    </source>
</evidence>